<protein>
    <recommendedName>
        <fullName evidence="3">Immunity protein 8 of polymorphic toxin system</fullName>
    </recommendedName>
</protein>
<reference evidence="1" key="1">
    <citation type="submission" date="2016-01" db="EMBL/GenBank/DDBJ databases">
        <authorList>
            <person name="Peeters C."/>
        </authorList>
    </citation>
    <scope>NUCLEOTIDE SEQUENCE [LARGE SCALE GENOMIC DNA]</scope>
    <source>
        <strain evidence="1">LMG 29326</strain>
    </source>
</reference>
<accession>A0A158EBK1</accession>
<organism evidence="1 2">
    <name type="scientific">Caballeronia ptereochthonis</name>
    <dbReference type="NCBI Taxonomy" id="1777144"/>
    <lineage>
        <taxon>Bacteria</taxon>
        <taxon>Pseudomonadati</taxon>
        <taxon>Pseudomonadota</taxon>
        <taxon>Betaproteobacteria</taxon>
        <taxon>Burkholderiales</taxon>
        <taxon>Burkholderiaceae</taxon>
        <taxon>Caballeronia</taxon>
    </lineage>
</organism>
<dbReference type="OrthoDB" id="5521406at2"/>
<dbReference type="RefSeq" id="WP_087050247.1">
    <property type="nucleotide sequence ID" value="NZ_FCOB02000080.1"/>
</dbReference>
<sequence length="119" mass="13537">MMKAVLKSVDTGSSVAFEAYWPEDQECFGVWLTVLIGPDDSEGGHYYQILVCTPEWIKKEYLHMGAAWGRHMLIVSSFDSDRIKSEINQYLEGCTGKDFGEIAQKVARIGAWEFEDYQS</sequence>
<dbReference type="EMBL" id="FCOB02000080">
    <property type="protein sequence ID" value="SAL04281.1"/>
    <property type="molecule type" value="Genomic_DNA"/>
</dbReference>
<keyword evidence="2" id="KW-1185">Reference proteome</keyword>
<dbReference type="AlphaFoldDB" id="A0A158EBK1"/>
<evidence type="ECO:0008006" key="3">
    <source>
        <dbReference type="Google" id="ProtNLM"/>
    </source>
</evidence>
<comment type="caution">
    <text evidence="1">The sequence shown here is derived from an EMBL/GenBank/DDBJ whole genome shotgun (WGS) entry which is preliminary data.</text>
</comment>
<dbReference type="Pfam" id="PF15586">
    <property type="entry name" value="Imm8"/>
    <property type="match status" value="1"/>
</dbReference>
<dbReference type="STRING" id="1777144.AWB83_07001"/>
<proteinExistence type="predicted"/>
<dbReference type="Proteomes" id="UP000054978">
    <property type="component" value="Unassembled WGS sequence"/>
</dbReference>
<gene>
    <name evidence="1" type="ORF">AWB83_07001</name>
</gene>
<evidence type="ECO:0000313" key="1">
    <source>
        <dbReference type="EMBL" id="SAL04281.1"/>
    </source>
</evidence>
<dbReference type="InterPro" id="IPR028964">
    <property type="entry name" value="Imm8"/>
</dbReference>
<name>A0A158EBK1_9BURK</name>
<evidence type="ECO:0000313" key="2">
    <source>
        <dbReference type="Proteomes" id="UP000054978"/>
    </source>
</evidence>